<evidence type="ECO:0000313" key="1">
    <source>
        <dbReference type="EMBL" id="KAB7355311.1"/>
    </source>
</evidence>
<dbReference type="EMBL" id="WDRC01000070">
    <property type="protein sequence ID" value="KAB7355311.1"/>
    <property type="molecule type" value="Genomic_DNA"/>
</dbReference>
<dbReference type="SUPFAM" id="SSF110399">
    <property type="entry name" value="ThiG-like"/>
    <property type="match status" value="1"/>
</dbReference>
<feature type="non-terminal residue" evidence="1">
    <location>
        <position position="1"/>
    </location>
</feature>
<dbReference type="Proteomes" id="UP000460881">
    <property type="component" value="Unassembled WGS sequence"/>
</dbReference>
<reference evidence="1 2" key="1">
    <citation type="journal article" date="2019" name="Nat. Med.">
        <title>A library of human gut bacterial isolates paired with longitudinal multiomics data enables mechanistic microbiome research.</title>
        <authorList>
            <person name="Poyet M."/>
            <person name="Groussin M."/>
            <person name="Gibbons S.M."/>
            <person name="Avila-Pacheco J."/>
            <person name="Jiang X."/>
            <person name="Kearney S.M."/>
            <person name="Perrotta A.R."/>
            <person name="Berdy B."/>
            <person name="Zhao S."/>
            <person name="Lieberman T.D."/>
            <person name="Swanson P.K."/>
            <person name="Smith M."/>
            <person name="Roesemann S."/>
            <person name="Alexander J.E."/>
            <person name="Rich S.A."/>
            <person name="Livny J."/>
            <person name="Vlamakis H."/>
            <person name="Clish C."/>
            <person name="Bullock K."/>
            <person name="Deik A."/>
            <person name="Scott J."/>
            <person name="Pierce K.A."/>
            <person name="Xavier R.J."/>
            <person name="Alm E.J."/>
        </authorList>
    </citation>
    <scope>NUCLEOTIDE SEQUENCE [LARGE SCALE GENOMIC DNA]</scope>
    <source>
        <strain evidence="1 2">BIOML-A55</strain>
    </source>
</reference>
<sequence>IMEGAGIRCGGDVRRLIGLGAQGTGISSALAITDDRAALLTELFDALD</sequence>
<organism evidence="1 2">
    <name type="scientific">Bifidobacterium longum</name>
    <dbReference type="NCBI Taxonomy" id="216816"/>
    <lineage>
        <taxon>Bacteria</taxon>
        <taxon>Bacillati</taxon>
        <taxon>Actinomycetota</taxon>
        <taxon>Actinomycetes</taxon>
        <taxon>Bifidobacteriales</taxon>
        <taxon>Bifidobacteriaceae</taxon>
        <taxon>Bifidobacterium</taxon>
    </lineage>
</organism>
<keyword evidence="1" id="KW-0413">Isomerase</keyword>
<evidence type="ECO:0000313" key="2">
    <source>
        <dbReference type="Proteomes" id="UP000460881"/>
    </source>
</evidence>
<accession>A0A9P4BB89</accession>
<dbReference type="AlphaFoldDB" id="A0A9P4BB89"/>
<dbReference type="GO" id="GO:0016853">
    <property type="term" value="F:isomerase activity"/>
    <property type="evidence" value="ECO:0007669"/>
    <property type="project" value="UniProtKB-KW"/>
</dbReference>
<proteinExistence type="predicted"/>
<protein>
    <submittedName>
        <fullName evidence="1">Triose-phosphate isomerase</fullName>
    </submittedName>
</protein>
<comment type="caution">
    <text evidence="1">The sequence shown here is derived from an EMBL/GenBank/DDBJ whole genome shotgun (WGS) entry which is preliminary data.</text>
</comment>
<name>A0A9P4BB89_BIFLN</name>
<dbReference type="Gene3D" id="3.20.20.70">
    <property type="entry name" value="Aldolase class I"/>
    <property type="match status" value="1"/>
</dbReference>
<dbReference type="InterPro" id="IPR013785">
    <property type="entry name" value="Aldolase_TIM"/>
</dbReference>
<gene>
    <name evidence="1" type="ORF">GBB63_11595</name>
</gene>